<gene>
    <name evidence="1" type="ORF">FDA38_21730</name>
</gene>
<evidence type="ECO:0000313" key="1">
    <source>
        <dbReference type="EMBL" id="TKK77756.1"/>
    </source>
</evidence>
<proteinExistence type="predicted"/>
<name>A0A4U3LSV0_9ACTN</name>
<dbReference type="AlphaFoldDB" id="A0A4U3LSV0"/>
<dbReference type="Proteomes" id="UP000305836">
    <property type="component" value="Unassembled WGS sequence"/>
</dbReference>
<evidence type="ECO:0000313" key="2">
    <source>
        <dbReference type="Proteomes" id="UP000305836"/>
    </source>
</evidence>
<reference evidence="1 2" key="1">
    <citation type="submission" date="2019-04" db="EMBL/GenBank/DDBJ databases">
        <title>Kribbella sp. NEAU-THZ 27 nov., a novel actinomycete isolated from soil.</title>
        <authorList>
            <person name="Duan L."/>
        </authorList>
    </citation>
    <scope>NUCLEOTIDE SEQUENCE [LARGE SCALE GENOMIC DNA]</scope>
    <source>
        <strain evidence="2">NEAU-THZ27</strain>
    </source>
</reference>
<sequence>MVWLYLTVGAGVLIVVGGYLRARGAPARAAAGAMKRMRDLVTEDVEQLGAELDTLDGVTADPHYVQAQRAYKSARAALAQSQEIETVAEAVTEGNYEVACVRARRDGRELPEERVPCFFDPRHGPSTADVLWTEPGGGRRRLPACTGDAERISAGAEPFVRTIDYDGVQVPYWEADTGAYGRAYFATDEHALAVFAAEQDPSEGGSHTAG</sequence>
<dbReference type="EMBL" id="SZPZ01000003">
    <property type="protein sequence ID" value="TKK77756.1"/>
    <property type="molecule type" value="Genomic_DNA"/>
</dbReference>
<protein>
    <submittedName>
        <fullName evidence="1">Uncharacterized protein</fullName>
    </submittedName>
</protein>
<accession>A0A4U3LSV0</accession>
<keyword evidence="2" id="KW-1185">Reference proteome</keyword>
<organism evidence="1 2">
    <name type="scientific">Kribbella jiaozuonensis</name>
    <dbReference type="NCBI Taxonomy" id="2575441"/>
    <lineage>
        <taxon>Bacteria</taxon>
        <taxon>Bacillati</taxon>
        <taxon>Actinomycetota</taxon>
        <taxon>Actinomycetes</taxon>
        <taxon>Propionibacteriales</taxon>
        <taxon>Kribbellaceae</taxon>
        <taxon>Kribbella</taxon>
    </lineage>
</organism>
<dbReference type="RefSeq" id="WP_137255926.1">
    <property type="nucleotide sequence ID" value="NZ_JBHSPQ010000002.1"/>
</dbReference>
<dbReference type="OrthoDB" id="3818824at2"/>
<comment type="caution">
    <text evidence="1">The sequence shown here is derived from an EMBL/GenBank/DDBJ whole genome shotgun (WGS) entry which is preliminary data.</text>
</comment>